<dbReference type="EMBL" id="FNMU01000004">
    <property type="protein sequence ID" value="SDW70982.1"/>
    <property type="molecule type" value="Genomic_DNA"/>
</dbReference>
<proteinExistence type="predicted"/>
<dbReference type="SUPFAM" id="SSF46785">
    <property type="entry name" value="Winged helix' DNA-binding domain"/>
    <property type="match status" value="1"/>
</dbReference>
<dbReference type="Proteomes" id="UP000186879">
    <property type="component" value="Chromosome"/>
</dbReference>
<gene>
    <name evidence="5" type="ORF">BHR79_04520</name>
    <name evidence="6" type="ORF">EFE40_08695</name>
    <name evidence="7" type="ORF">SAMN04515625_1469</name>
</gene>
<dbReference type="Proteomes" id="UP000267921">
    <property type="component" value="Unassembled WGS sequence"/>
</dbReference>
<dbReference type="GO" id="GO:0003677">
    <property type="term" value="F:DNA binding"/>
    <property type="evidence" value="ECO:0007669"/>
    <property type="project" value="UniProtKB-KW"/>
</dbReference>
<dbReference type="GeneID" id="30583002"/>
<dbReference type="KEGG" id="mhaz:BHR79_04520"/>
<reference evidence="6 10" key="3">
    <citation type="submission" date="2018-10" db="EMBL/GenBank/DDBJ databases">
        <title>Cultivation of a novel Methanohalophilus strain from Kebrit Deep of the Red Sea and a genomic comparison of members of the genus Methanohalophilus.</title>
        <authorList>
            <person name="Guan Y."/>
            <person name="Ngugi D.K."/>
            <person name="Stingl U."/>
        </authorList>
    </citation>
    <scope>NUCLEOTIDE SEQUENCE [LARGE SCALE GENOMIC DNA]</scope>
    <source>
        <strain evidence="6 10">DSM 3094</strain>
    </source>
</reference>
<dbReference type="STRING" id="2177.BHR79_04520"/>
<evidence type="ECO:0000256" key="1">
    <source>
        <dbReference type="ARBA" id="ARBA00023015"/>
    </source>
</evidence>
<evidence type="ECO:0000259" key="4">
    <source>
        <dbReference type="PROSITE" id="PS50987"/>
    </source>
</evidence>
<accession>A0A1L3Q1W5</accession>
<keyword evidence="1" id="KW-0805">Transcription regulation</keyword>
<dbReference type="OrthoDB" id="46231at2157"/>
<keyword evidence="2 7" id="KW-0238">DNA-binding</keyword>
<dbReference type="NCBIfam" id="NF033788">
    <property type="entry name" value="HTH_metalloreg"/>
    <property type="match status" value="1"/>
</dbReference>
<evidence type="ECO:0000313" key="10">
    <source>
        <dbReference type="Proteomes" id="UP000267921"/>
    </source>
</evidence>
<dbReference type="Proteomes" id="UP000198669">
    <property type="component" value="Unassembled WGS sequence"/>
</dbReference>
<dbReference type="InterPro" id="IPR011991">
    <property type="entry name" value="ArsR-like_HTH"/>
</dbReference>
<evidence type="ECO:0000256" key="2">
    <source>
        <dbReference type="ARBA" id="ARBA00023125"/>
    </source>
</evidence>
<dbReference type="PRINTS" id="PR00778">
    <property type="entry name" value="HTHARSR"/>
</dbReference>
<evidence type="ECO:0000313" key="6">
    <source>
        <dbReference type="EMBL" id="RNI08018.1"/>
    </source>
</evidence>
<protein>
    <submittedName>
        <fullName evidence="5 6">Transcriptional regulator</fullName>
    </submittedName>
    <submittedName>
        <fullName evidence="7">DNA-binding transcriptional regulator, ArsR family</fullName>
    </submittedName>
</protein>
<sequence>MDHSGCKRVDKNQIKKLTIPPPETITRMSAIFQALQSPARLNILFLLKERDMCVCELSEALEASQSAISHNLRTLRQLDLVRVRKEGRFAVYYIADEHVRLLIEMCRQHIIEEYR</sequence>
<name>A0A1L3Q1W5_9EURY</name>
<dbReference type="Pfam" id="PF01022">
    <property type="entry name" value="HTH_5"/>
    <property type="match status" value="1"/>
</dbReference>
<dbReference type="PROSITE" id="PS50987">
    <property type="entry name" value="HTH_ARSR_2"/>
    <property type="match status" value="1"/>
</dbReference>
<dbReference type="Gene3D" id="1.10.10.10">
    <property type="entry name" value="Winged helix-like DNA-binding domain superfamily/Winged helix DNA-binding domain"/>
    <property type="match status" value="1"/>
</dbReference>
<dbReference type="CDD" id="cd00090">
    <property type="entry name" value="HTH_ARSR"/>
    <property type="match status" value="1"/>
</dbReference>
<keyword evidence="8" id="KW-1185">Reference proteome</keyword>
<reference evidence="5 8" key="1">
    <citation type="submission" date="2016-10" db="EMBL/GenBank/DDBJ databases">
        <title>Methanohalophilus halophilus.</title>
        <authorList>
            <person name="L'haridon S."/>
        </authorList>
    </citation>
    <scope>NUCLEOTIDE SEQUENCE [LARGE SCALE GENOMIC DNA]</scope>
    <source>
        <strain evidence="5 8">Z-7982</strain>
    </source>
</reference>
<keyword evidence="3" id="KW-0804">Transcription</keyword>
<dbReference type="AlphaFoldDB" id="A0A1L3Q1W5"/>
<evidence type="ECO:0000313" key="9">
    <source>
        <dbReference type="Proteomes" id="UP000198669"/>
    </source>
</evidence>
<dbReference type="PANTHER" id="PTHR43132">
    <property type="entry name" value="ARSENICAL RESISTANCE OPERON REPRESSOR ARSR-RELATED"/>
    <property type="match status" value="1"/>
</dbReference>
<organism evidence="5 8">
    <name type="scientific">Methanohalophilus halophilus</name>
    <dbReference type="NCBI Taxonomy" id="2177"/>
    <lineage>
        <taxon>Archaea</taxon>
        <taxon>Methanobacteriati</taxon>
        <taxon>Methanobacteriota</taxon>
        <taxon>Stenosarchaea group</taxon>
        <taxon>Methanomicrobia</taxon>
        <taxon>Methanosarcinales</taxon>
        <taxon>Methanosarcinaceae</taxon>
        <taxon>Methanohalophilus</taxon>
    </lineage>
</organism>
<reference evidence="7 9" key="2">
    <citation type="submission" date="2016-10" db="EMBL/GenBank/DDBJ databases">
        <authorList>
            <person name="de Groot N.N."/>
        </authorList>
    </citation>
    <scope>NUCLEOTIDE SEQUENCE [LARGE SCALE GENOMIC DNA]</scope>
    <source>
        <strain evidence="7 9">Z-7982</strain>
    </source>
</reference>
<dbReference type="RefSeq" id="WP_072561270.1">
    <property type="nucleotide sequence ID" value="NZ_CP017921.1"/>
</dbReference>
<dbReference type="InterPro" id="IPR051011">
    <property type="entry name" value="Metal_resp_trans_reg"/>
</dbReference>
<dbReference type="SMART" id="SM00418">
    <property type="entry name" value="HTH_ARSR"/>
    <property type="match status" value="1"/>
</dbReference>
<feature type="domain" description="HTH arsR-type" evidence="4">
    <location>
        <begin position="20"/>
        <end position="114"/>
    </location>
</feature>
<evidence type="ECO:0000313" key="7">
    <source>
        <dbReference type="EMBL" id="SDW70982.1"/>
    </source>
</evidence>
<evidence type="ECO:0000256" key="3">
    <source>
        <dbReference type="ARBA" id="ARBA00023163"/>
    </source>
</evidence>
<dbReference type="InterPro" id="IPR001845">
    <property type="entry name" value="HTH_ArsR_DNA-bd_dom"/>
</dbReference>
<dbReference type="EMBL" id="CP017921">
    <property type="protein sequence ID" value="APH38823.1"/>
    <property type="molecule type" value="Genomic_DNA"/>
</dbReference>
<dbReference type="GO" id="GO:0003700">
    <property type="term" value="F:DNA-binding transcription factor activity"/>
    <property type="evidence" value="ECO:0007669"/>
    <property type="project" value="InterPro"/>
</dbReference>
<evidence type="ECO:0000313" key="5">
    <source>
        <dbReference type="EMBL" id="APH38823.1"/>
    </source>
</evidence>
<dbReference type="EMBL" id="RJJG01000006">
    <property type="protein sequence ID" value="RNI08018.1"/>
    <property type="molecule type" value="Genomic_DNA"/>
</dbReference>
<dbReference type="InterPro" id="IPR036388">
    <property type="entry name" value="WH-like_DNA-bd_sf"/>
</dbReference>
<dbReference type="InterPro" id="IPR036390">
    <property type="entry name" value="WH_DNA-bd_sf"/>
</dbReference>
<dbReference type="PANTHER" id="PTHR43132:SF2">
    <property type="entry name" value="ARSENICAL RESISTANCE OPERON REPRESSOR ARSR-RELATED"/>
    <property type="match status" value="1"/>
</dbReference>
<evidence type="ECO:0000313" key="8">
    <source>
        <dbReference type="Proteomes" id="UP000186879"/>
    </source>
</evidence>